<keyword evidence="1" id="KW-0862">Zinc</keyword>
<evidence type="ECO:0000313" key="4">
    <source>
        <dbReference type="EMBL" id="KMZ68744.1"/>
    </source>
</evidence>
<feature type="domain" description="Upf1" evidence="3">
    <location>
        <begin position="119"/>
        <end position="278"/>
    </location>
</feature>
<feature type="compositionally biased region" description="Pro residues" evidence="2">
    <location>
        <begin position="59"/>
        <end position="70"/>
    </location>
</feature>
<dbReference type="GO" id="GO:0008270">
    <property type="term" value="F:zinc ion binding"/>
    <property type="evidence" value="ECO:0007669"/>
    <property type="project" value="UniProtKB-UniRule"/>
</dbReference>
<dbReference type="OMA" id="MINITWT"/>
<proteinExistence type="predicted"/>
<dbReference type="InterPro" id="IPR040812">
    <property type="entry name" value="UPF1_1B_dom"/>
</dbReference>
<accession>A0A0K9PIF7</accession>
<evidence type="ECO:0000259" key="3">
    <source>
        <dbReference type="PROSITE" id="PS51997"/>
    </source>
</evidence>
<gene>
    <name evidence="4" type="ORF">ZOSMA_22G00290</name>
</gene>
<comment type="caution">
    <text evidence="4">The sequence shown here is derived from an EMBL/GenBank/DDBJ whole genome shotgun (WGS) entry which is preliminary data.</text>
</comment>
<keyword evidence="1" id="KW-0863">Zinc-finger</keyword>
<dbReference type="Pfam" id="PF09416">
    <property type="entry name" value="UPF1_Zn_bind"/>
    <property type="match status" value="1"/>
</dbReference>
<dbReference type="GO" id="GO:0003724">
    <property type="term" value="F:RNA helicase activity"/>
    <property type="evidence" value="ECO:0007669"/>
    <property type="project" value="InterPro"/>
</dbReference>
<evidence type="ECO:0000313" key="5">
    <source>
        <dbReference type="Proteomes" id="UP000036987"/>
    </source>
</evidence>
<comment type="caution">
    <text evidence="1">Lacks conserved residue(s) required for the propagation of feature annotation.</text>
</comment>
<feature type="region of interest" description="C4" evidence="1">
    <location>
        <begin position="189"/>
        <end position="219"/>
    </location>
</feature>
<dbReference type="CDD" id="cd21407">
    <property type="entry name" value="1B_UPF1-like"/>
    <property type="match status" value="1"/>
</dbReference>
<keyword evidence="5" id="KW-1185">Reference proteome</keyword>
<evidence type="ECO:0000256" key="1">
    <source>
        <dbReference type="PROSITE-ProRule" id="PRU01341"/>
    </source>
</evidence>
<dbReference type="Gene3D" id="2.40.30.230">
    <property type="match status" value="1"/>
</dbReference>
<feature type="compositionally biased region" description="Polar residues" evidence="2">
    <location>
        <begin position="8"/>
        <end position="24"/>
    </location>
</feature>
<dbReference type="GO" id="GO:0005524">
    <property type="term" value="F:ATP binding"/>
    <property type="evidence" value="ECO:0007669"/>
    <property type="project" value="InterPro"/>
</dbReference>
<dbReference type="GO" id="GO:0000184">
    <property type="term" value="P:nuclear-transcribed mRNA catabolic process, nonsense-mediated decay"/>
    <property type="evidence" value="ECO:0007669"/>
    <property type="project" value="InterPro"/>
</dbReference>
<dbReference type="AlphaFoldDB" id="A0A0K9PIF7"/>
<dbReference type="InterPro" id="IPR018999">
    <property type="entry name" value="UPF1_CH/ZBD"/>
</dbReference>
<dbReference type="GO" id="GO:0003723">
    <property type="term" value="F:RNA binding"/>
    <property type="evidence" value="ECO:0007669"/>
    <property type="project" value="InterPro"/>
</dbReference>
<dbReference type="PROSITE" id="PS51997">
    <property type="entry name" value="UPF1_CH_RICH"/>
    <property type="match status" value="1"/>
</dbReference>
<reference evidence="5" key="1">
    <citation type="journal article" date="2016" name="Nature">
        <title>The genome of the seagrass Zostera marina reveals angiosperm adaptation to the sea.</title>
        <authorList>
            <person name="Olsen J.L."/>
            <person name="Rouze P."/>
            <person name="Verhelst B."/>
            <person name="Lin Y.-C."/>
            <person name="Bayer T."/>
            <person name="Collen J."/>
            <person name="Dattolo E."/>
            <person name="De Paoli E."/>
            <person name="Dittami S."/>
            <person name="Maumus F."/>
            <person name="Michel G."/>
            <person name="Kersting A."/>
            <person name="Lauritano C."/>
            <person name="Lohaus R."/>
            <person name="Toepel M."/>
            <person name="Tonon T."/>
            <person name="Vanneste K."/>
            <person name="Amirebrahimi M."/>
            <person name="Brakel J."/>
            <person name="Bostroem C."/>
            <person name="Chovatia M."/>
            <person name="Grimwood J."/>
            <person name="Jenkins J.W."/>
            <person name="Jueterbock A."/>
            <person name="Mraz A."/>
            <person name="Stam W.T."/>
            <person name="Tice H."/>
            <person name="Bornberg-Bauer E."/>
            <person name="Green P.J."/>
            <person name="Pearson G.A."/>
            <person name="Procaccini G."/>
            <person name="Duarte C.M."/>
            <person name="Schmutz J."/>
            <person name="Reusch T.B.H."/>
            <person name="Van de Peer Y."/>
        </authorList>
    </citation>
    <scope>NUCLEOTIDE SEQUENCE [LARGE SCALE GENOMIC DNA]</scope>
    <source>
        <strain evidence="5">cv. Finnish</strain>
    </source>
</reference>
<name>A0A0K9PIF7_ZOSMR</name>
<dbReference type="OrthoDB" id="6513042at2759"/>
<evidence type="ECO:0000256" key="2">
    <source>
        <dbReference type="SAM" id="MobiDB-lite"/>
    </source>
</evidence>
<dbReference type="GO" id="GO:0005737">
    <property type="term" value="C:cytoplasm"/>
    <property type="evidence" value="ECO:0007669"/>
    <property type="project" value="InterPro"/>
</dbReference>
<protein>
    <recommendedName>
        <fullName evidence="3">Upf1 domain-containing protein</fullName>
    </recommendedName>
</protein>
<dbReference type="STRING" id="29655.A0A0K9PIF7"/>
<sequence>MDGKHRASGSNLYETASQPDTSNGPDAYTFLEFNTQGDSEYEYPEFEQLSQPIHSSSPSWPPPSTHPDPVPESSSAADPVFTDVDGKAVEEDANGVDAVVGGMGGLTFEETGEDDVFEVGKGHFNACRYCGVQNPACVVRCNIPSCRKWFCNSRGNTSGSHIVNHLVRAKHKEVCLHKDSPLGETILECYNCGCRNVFLLGFISAKTESVVVLLCRDPCLNVNALKDMNWDLSQWCPLIDDRCFLQWLVKIPSEQEQLRARQISAQQINKVEELWKSNPEASLEDLEKPGVDDEPQPVALKYEDAYQYQNVFVPLVKLEADYDKTMKESQSKDNLVIRWDVGLNKKRVAYFVFPKEDNELRLVPGDELRLRYSGDSNHPAWHSVGHVELADAEHLRILLFVDLKFNWWRT</sequence>
<dbReference type="CDD" id="cd21400">
    <property type="entry name" value="ZBD_UPF1-like"/>
    <property type="match status" value="1"/>
</dbReference>
<dbReference type="Proteomes" id="UP000036987">
    <property type="component" value="Unassembled WGS sequence"/>
</dbReference>
<feature type="region of interest" description="Disordered" evidence="2">
    <location>
        <begin position="1"/>
        <end position="80"/>
    </location>
</feature>
<organism evidence="4 5">
    <name type="scientific">Zostera marina</name>
    <name type="common">Eelgrass</name>
    <dbReference type="NCBI Taxonomy" id="29655"/>
    <lineage>
        <taxon>Eukaryota</taxon>
        <taxon>Viridiplantae</taxon>
        <taxon>Streptophyta</taxon>
        <taxon>Embryophyta</taxon>
        <taxon>Tracheophyta</taxon>
        <taxon>Spermatophyta</taxon>
        <taxon>Magnoliopsida</taxon>
        <taxon>Liliopsida</taxon>
        <taxon>Zosteraceae</taxon>
        <taxon>Zostera</taxon>
    </lineage>
</organism>
<keyword evidence="1" id="KW-0479">Metal-binding</keyword>
<dbReference type="EMBL" id="LFYR01000811">
    <property type="protein sequence ID" value="KMZ68744.1"/>
    <property type="molecule type" value="Genomic_DNA"/>
</dbReference>
<dbReference type="Pfam" id="PF18141">
    <property type="entry name" value="UPF1_1B_dom"/>
    <property type="match status" value="1"/>
</dbReference>